<dbReference type="PANTHER" id="PTHR30572:SF4">
    <property type="entry name" value="ABC TRANSPORTER PERMEASE YTRF"/>
    <property type="match status" value="1"/>
</dbReference>
<evidence type="ECO:0000256" key="6">
    <source>
        <dbReference type="ARBA" id="ARBA00038076"/>
    </source>
</evidence>
<accession>A0A0P6X082</accession>
<dbReference type="InterPro" id="IPR003838">
    <property type="entry name" value="ABC3_permease_C"/>
</dbReference>
<feature type="domain" description="ABC3 transporter permease C-terminal" evidence="8">
    <location>
        <begin position="293"/>
        <end position="404"/>
    </location>
</feature>
<keyword evidence="4 7" id="KW-1133">Transmembrane helix</keyword>
<feature type="transmembrane region" description="Helical" evidence="7">
    <location>
        <begin position="341"/>
        <end position="362"/>
    </location>
</feature>
<keyword evidence="5 7" id="KW-0472">Membrane</keyword>
<keyword evidence="11" id="KW-1185">Reference proteome</keyword>
<feature type="transmembrane region" description="Helical" evidence="7">
    <location>
        <begin position="21"/>
        <end position="43"/>
    </location>
</feature>
<dbReference type="InterPro" id="IPR025857">
    <property type="entry name" value="MacB_PCD"/>
</dbReference>
<feature type="domain" description="MacB-like periplasmic core" evidence="9">
    <location>
        <begin position="21"/>
        <end position="251"/>
    </location>
</feature>
<reference evidence="10 11" key="1">
    <citation type="submission" date="2015-07" db="EMBL/GenBank/DDBJ databases">
        <title>Genome sequence of Leptolinea tardivitalis DSM 16556.</title>
        <authorList>
            <person name="Hemp J."/>
            <person name="Ward L.M."/>
            <person name="Pace L.A."/>
            <person name="Fischer W.W."/>
        </authorList>
    </citation>
    <scope>NUCLEOTIDE SEQUENCE [LARGE SCALE GENOMIC DNA]</scope>
    <source>
        <strain evidence="10 11">YMTK-2</strain>
    </source>
</reference>
<dbReference type="PANTHER" id="PTHR30572">
    <property type="entry name" value="MEMBRANE COMPONENT OF TRANSPORTER-RELATED"/>
    <property type="match status" value="1"/>
</dbReference>
<dbReference type="Proteomes" id="UP000050430">
    <property type="component" value="Unassembled WGS sequence"/>
</dbReference>
<dbReference type="InterPro" id="IPR050250">
    <property type="entry name" value="Macrolide_Exporter_MacB"/>
</dbReference>
<comment type="subcellular location">
    <subcellularLocation>
        <location evidence="1">Cell membrane</location>
        <topology evidence="1">Multi-pass membrane protein</topology>
    </subcellularLocation>
</comment>
<evidence type="ECO:0000256" key="4">
    <source>
        <dbReference type="ARBA" id="ARBA00022989"/>
    </source>
</evidence>
<feature type="transmembrane region" description="Helical" evidence="7">
    <location>
        <begin position="374"/>
        <end position="395"/>
    </location>
</feature>
<evidence type="ECO:0000259" key="9">
    <source>
        <dbReference type="Pfam" id="PF12704"/>
    </source>
</evidence>
<dbReference type="Pfam" id="PF02687">
    <property type="entry name" value="FtsX"/>
    <property type="match status" value="1"/>
</dbReference>
<gene>
    <name evidence="10" type="ORF">ADM99_05730</name>
</gene>
<evidence type="ECO:0000313" key="11">
    <source>
        <dbReference type="Proteomes" id="UP000050430"/>
    </source>
</evidence>
<dbReference type="GO" id="GO:0022857">
    <property type="term" value="F:transmembrane transporter activity"/>
    <property type="evidence" value="ECO:0007669"/>
    <property type="project" value="TreeGrafter"/>
</dbReference>
<dbReference type="GO" id="GO:0005886">
    <property type="term" value="C:plasma membrane"/>
    <property type="evidence" value="ECO:0007669"/>
    <property type="project" value="UniProtKB-SubCell"/>
</dbReference>
<feature type="transmembrane region" description="Helical" evidence="7">
    <location>
        <begin position="289"/>
        <end position="313"/>
    </location>
</feature>
<evidence type="ECO:0000256" key="5">
    <source>
        <dbReference type="ARBA" id="ARBA00023136"/>
    </source>
</evidence>
<comment type="similarity">
    <text evidence="6">Belongs to the ABC-4 integral membrane protein family.</text>
</comment>
<evidence type="ECO:0000259" key="8">
    <source>
        <dbReference type="Pfam" id="PF02687"/>
    </source>
</evidence>
<evidence type="ECO:0000256" key="3">
    <source>
        <dbReference type="ARBA" id="ARBA00022692"/>
    </source>
</evidence>
<keyword evidence="2" id="KW-1003">Cell membrane</keyword>
<dbReference type="Pfam" id="PF12704">
    <property type="entry name" value="MacB_PCD"/>
    <property type="match status" value="1"/>
</dbReference>
<evidence type="ECO:0000256" key="7">
    <source>
        <dbReference type="SAM" id="Phobius"/>
    </source>
</evidence>
<proteinExistence type="inferred from homology"/>
<evidence type="ECO:0008006" key="12">
    <source>
        <dbReference type="Google" id="ProtNLM"/>
    </source>
</evidence>
<dbReference type="AlphaFoldDB" id="A0A0P6X082"/>
<evidence type="ECO:0000256" key="1">
    <source>
        <dbReference type="ARBA" id="ARBA00004651"/>
    </source>
</evidence>
<evidence type="ECO:0000256" key="2">
    <source>
        <dbReference type="ARBA" id="ARBA00022475"/>
    </source>
</evidence>
<protein>
    <recommendedName>
        <fullName evidence="12">Multidrug ABC transporter substrate-binding protein</fullName>
    </recommendedName>
</protein>
<organism evidence="10 11">
    <name type="scientific">Leptolinea tardivitalis</name>
    <dbReference type="NCBI Taxonomy" id="229920"/>
    <lineage>
        <taxon>Bacteria</taxon>
        <taxon>Bacillati</taxon>
        <taxon>Chloroflexota</taxon>
        <taxon>Anaerolineae</taxon>
        <taxon>Anaerolineales</taxon>
        <taxon>Anaerolineaceae</taxon>
        <taxon>Leptolinea</taxon>
    </lineage>
</organism>
<sequence>MNYREIIHTAWQSVLSNKLRSILTMLGVIIGVAAVIMMIAISAGTEATISEQINGLGSNLIFINESFNRGGPGQGPTNQKGGLKYSDVAAIRDQVSGIAGVAVEQSESSLTAKVNDITLEDLTLVGTTPDYTTVRELEVGSGRFFTDEEVTKASKVVVLGSSVAESLFPDGDPLGQVIMVNDVKLTVIGVLSPKGLVSGTDFDEQMYCPIQLVFKKFTPSMFARIVGDRVRMIYVSVADSTNMQNVINQITILLANRHKVSTDSLDFNIRTQDEIIATASSTTESFRTLLAGVAGVSLIVGGIGIMNIMLVSVTERTREIGLRQAIGATPLDIRVQFLSEALMLSLFGGILGVIVGVGGSYIFNAVGGMRTVVLPYSVFLSFLSAALVGIFFGYVPAKNAAELDPIVALRHE</sequence>
<comment type="caution">
    <text evidence="10">The sequence shown here is derived from an EMBL/GenBank/DDBJ whole genome shotgun (WGS) entry which is preliminary data.</text>
</comment>
<evidence type="ECO:0000313" key="10">
    <source>
        <dbReference type="EMBL" id="KPL72607.1"/>
    </source>
</evidence>
<keyword evidence="3 7" id="KW-0812">Transmembrane</keyword>
<name>A0A0P6X082_9CHLR</name>
<dbReference type="EMBL" id="LGCK01000007">
    <property type="protein sequence ID" value="KPL72607.1"/>
    <property type="molecule type" value="Genomic_DNA"/>
</dbReference>
<dbReference type="STRING" id="229920.ADM99_05730"/>